<dbReference type="EMBL" id="JANTHZ010000014">
    <property type="protein sequence ID" value="MCS0497701.1"/>
    <property type="molecule type" value="Genomic_DNA"/>
</dbReference>
<protein>
    <submittedName>
        <fullName evidence="1">Uncharacterized protein</fullName>
    </submittedName>
</protein>
<name>A0A9X2PIG0_9HYPH</name>
<dbReference type="Proteomes" id="UP001151088">
    <property type="component" value="Unassembled WGS sequence"/>
</dbReference>
<dbReference type="RefSeq" id="WP_258734853.1">
    <property type="nucleotide sequence ID" value="NZ_JANTHZ010000014.1"/>
</dbReference>
<proteinExistence type="predicted"/>
<evidence type="ECO:0000313" key="2">
    <source>
        <dbReference type="Proteomes" id="UP001151088"/>
    </source>
</evidence>
<evidence type="ECO:0000313" key="1">
    <source>
        <dbReference type="EMBL" id="MCS0497701.1"/>
    </source>
</evidence>
<gene>
    <name evidence="1" type="ORF">NVS89_21645</name>
</gene>
<sequence length="105" mass="11284">MCGLCGVLGGAAHWSEGIGGRDGSGTARPWLRRQARQRSVALANEILRRHRVTVRDWQGTSFTVTGPTGRVEIAADLGELWVRVQAVTGRPLDPLDPALLEALDG</sequence>
<organism evidence="1 2">
    <name type="scientific">Ancylobacter mangrovi</name>
    <dbReference type="NCBI Taxonomy" id="2972472"/>
    <lineage>
        <taxon>Bacteria</taxon>
        <taxon>Pseudomonadati</taxon>
        <taxon>Pseudomonadota</taxon>
        <taxon>Alphaproteobacteria</taxon>
        <taxon>Hyphomicrobiales</taxon>
        <taxon>Xanthobacteraceae</taxon>
        <taxon>Ancylobacter</taxon>
    </lineage>
</organism>
<reference evidence="1" key="1">
    <citation type="submission" date="2022-08" db="EMBL/GenBank/DDBJ databases">
        <authorList>
            <person name="Li F."/>
        </authorList>
    </citation>
    <scope>NUCLEOTIDE SEQUENCE</scope>
    <source>
        <strain evidence="1">MQZ15Z-1</strain>
    </source>
</reference>
<dbReference type="AlphaFoldDB" id="A0A9X2PIG0"/>
<keyword evidence="2" id="KW-1185">Reference proteome</keyword>
<comment type="caution">
    <text evidence="1">The sequence shown here is derived from an EMBL/GenBank/DDBJ whole genome shotgun (WGS) entry which is preliminary data.</text>
</comment>
<accession>A0A9X2PIG0</accession>